<accession>A0A6J6MYQ5</accession>
<dbReference type="SUPFAM" id="SSF48264">
    <property type="entry name" value="Cytochrome P450"/>
    <property type="match status" value="1"/>
</dbReference>
<sequence>MQLTVRVPLVPVDFGDVRVEAGTVVMALLGAANHDPAVFDDPHALRLDRPNAARHLALGGGIHYCLGSALAKLEAQIAIGSLVQRFPNLSLAGEPGWRDRLTIRGVDHLPLSL</sequence>
<organism evidence="2">
    <name type="scientific">freshwater metagenome</name>
    <dbReference type="NCBI Taxonomy" id="449393"/>
    <lineage>
        <taxon>unclassified sequences</taxon>
        <taxon>metagenomes</taxon>
        <taxon>ecological metagenomes</taxon>
    </lineage>
</organism>
<evidence type="ECO:0000256" key="1">
    <source>
        <dbReference type="ARBA" id="ARBA00010617"/>
    </source>
</evidence>
<dbReference type="InterPro" id="IPR002397">
    <property type="entry name" value="Cyt_P450_B"/>
</dbReference>
<dbReference type="AlphaFoldDB" id="A0A6J6MYQ5"/>
<dbReference type="GO" id="GO:0008395">
    <property type="term" value="F:steroid hydroxylase activity"/>
    <property type="evidence" value="ECO:0007669"/>
    <property type="project" value="TreeGrafter"/>
</dbReference>
<dbReference type="GO" id="GO:0020037">
    <property type="term" value="F:heme binding"/>
    <property type="evidence" value="ECO:0007669"/>
    <property type="project" value="InterPro"/>
</dbReference>
<dbReference type="PANTHER" id="PTHR46696">
    <property type="entry name" value="P450, PUTATIVE (EUROFUNG)-RELATED"/>
    <property type="match status" value="1"/>
</dbReference>
<dbReference type="PANTHER" id="PTHR46696:SF4">
    <property type="entry name" value="BIOTIN BIOSYNTHESIS CYTOCHROME P450"/>
    <property type="match status" value="1"/>
</dbReference>
<dbReference type="GO" id="GO:0036199">
    <property type="term" value="F:cholest-4-en-3-one 26-monooxygenase activity"/>
    <property type="evidence" value="ECO:0007669"/>
    <property type="project" value="TreeGrafter"/>
</dbReference>
<dbReference type="PRINTS" id="PR00359">
    <property type="entry name" value="BP450"/>
</dbReference>
<proteinExistence type="inferred from homology"/>
<gene>
    <name evidence="2" type="ORF">UFOPK2366_00069</name>
</gene>
<dbReference type="GO" id="GO:0005506">
    <property type="term" value="F:iron ion binding"/>
    <property type="evidence" value="ECO:0007669"/>
    <property type="project" value="InterPro"/>
</dbReference>
<dbReference type="InterPro" id="IPR001128">
    <property type="entry name" value="Cyt_P450"/>
</dbReference>
<name>A0A6J6MYQ5_9ZZZZ</name>
<dbReference type="Pfam" id="PF00067">
    <property type="entry name" value="p450"/>
    <property type="match status" value="1"/>
</dbReference>
<dbReference type="Gene3D" id="1.10.630.10">
    <property type="entry name" value="Cytochrome P450"/>
    <property type="match status" value="1"/>
</dbReference>
<dbReference type="InterPro" id="IPR036396">
    <property type="entry name" value="Cyt_P450_sf"/>
</dbReference>
<comment type="similarity">
    <text evidence="1">Belongs to the cytochrome P450 family.</text>
</comment>
<protein>
    <submittedName>
        <fullName evidence="2">Unannotated protein</fullName>
    </submittedName>
</protein>
<dbReference type="EMBL" id="CAEZXM010000006">
    <property type="protein sequence ID" value="CAB4678979.1"/>
    <property type="molecule type" value="Genomic_DNA"/>
</dbReference>
<evidence type="ECO:0000313" key="2">
    <source>
        <dbReference type="EMBL" id="CAB4678979.1"/>
    </source>
</evidence>
<dbReference type="GO" id="GO:0006707">
    <property type="term" value="P:cholesterol catabolic process"/>
    <property type="evidence" value="ECO:0007669"/>
    <property type="project" value="TreeGrafter"/>
</dbReference>
<reference evidence="2" key="1">
    <citation type="submission" date="2020-05" db="EMBL/GenBank/DDBJ databases">
        <authorList>
            <person name="Chiriac C."/>
            <person name="Salcher M."/>
            <person name="Ghai R."/>
            <person name="Kavagutti S V."/>
        </authorList>
    </citation>
    <scope>NUCLEOTIDE SEQUENCE</scope>
</reference>